<dbReference type="InterPro" id="IPR036396">
    <property type="entry name" value="Cyt_P450_sf"/>
</dbReference>
<dbReference type="GO" id="GO:0005506">
    <property type="term" value="F:iron ion binding"/>
    <property type="evidence" value="ECO:0007669"/>
    <property type="project" value="InterPro"/>
</dbReference>
<dbReference type="GO" id="GO:0016705">
    <property type="term" value="F:oxidoreductase activity, acting on paired donors, with incorporation or reduction of molecular oxygen"/>
    <property type="evidence" value="ECO:0007669"/>
    <property type="project" value="InterPro"/>
</dbReference>
<feature type="binding site" description="axial binding residue" evidence="28">
    <location>
        <position position="414"/>
    </location>
    <ligand>
        <name>heme</name>
        <dbReference type="ChEBI" id="CHEBI:30413"/>
    </ligand>
    <ligandPart>
        <name>Fe</name>
        <dbReference type="ChEBI" id="CHEBI:18248"/>
    </ligandPart>
</feature>
<evidence type="ECO:0000256" key="23">
    <source>
        <dbReference type="ARBA" id="ARBA00023239"/>
    </source>
</evidence>
<evidence type="ECO:0000256" key="11">
    <source>
        <dbReference type="ARBA" id="ARBA00022585"/>
    </source>
</evidence>
<comment type="cofactor">
    <cofactor evidence="3 27 28">
        <name>heme</name>
        <dbReference type="ChEBI" id="CHEBI:30413"/>
    </cofactor>
</comment>
<dbReference type="AlphaFoldDB" id="A0A8C5C6F2"/>
<evidence type="ECO:0000256" key="16">
    <source>
        <dbReference type="ARBA" id="ARBA00022832"/>
    </source>
</evidence>
<dbReference type="InterPro" id="IPR002403">
    <property type="entry name" value="Cyt_P450_E_grp-IV"/>
</dbReference>
<evidence type="ECO:0000256" key="28">
    <source>
        <dbReference type="PIRSR" id="PIRSR000047-1"/>
    </source>
</evidence>
<evidence type="ECO:0000256" key="15">
    <source>
        <dbReference type="ARBA" id="ARBA00022824"/>
    </source>
</evidence>
<proteinExistence type="inferred from homology"/>
<evidence type="ECO:0000256" key="21">
    <source>
        <dbReference type="ARBA" id="ARBA00023160"/>
    </source>
</evidence>
<dbReference type="GO" id="GO:0001516">
    <property type="term" value="P:prostaglandin biosynthetic process"/>
    <property type="evidence" value="ECO:0007669"/>
    <property type="project" value="UniProtKB-KW"/>
</dbReference>
<dbReference type="EC" id="5.3.99.4" evidence="6"/>
<evidence type="ECO:0000256" key="7">
    <source>
        <dbReference type="ARBA" id="ARBA00013084"/>
    </source>
</evidence>
<evidence type="ECO:0000256" key="29">
    <source>
        <dbReference type="PIRSR" id="PIRSR000047-2"/>
    </source>
</evidence>
<dbReference type="GO" id="GO:0005789">
    <property type="term" value="C:endoplasmic reticulum membrane"/>
    <property type="evidence" value="ECO:0007669"/>
    <property type="project" value="UniProtKB-SubCell"/>
</dbReference>
<reference evidence="31" key="2">
    <citation type="submission" date="2025-09" db="UniProtKB">
        <authorList>
            <consortium name="Ensembl"/>
        </authorList>
    </citation>
    <scope>IDENTIFICATION</scope>
</reference>
<evidence type="ECO:0000256" key="19">
    <source>
        <dbReference type="ARBA" id="ARBA00023098"/>
    </source>
</evidence>
<dbReference type="PIRSF" id="PIRSF000047">
    <property type="entry name" value="Cytochrome_CYPVIIA1"/>
    <property type="match status" value="1"/>
</dbReference>
<evidence type="ECO:0000256" key="30">
    <source>
        <dbReference type="SAM" id="SignalP"/>
    </source>
</evidence>
<dbReference type="Pfam" id="PF00067">
    <property type="entry name" value="p450"/>
    <property type="match status" value="1"/>
</dbReference>
<keyword evidence="21" id="KW-0275">Fatty acid biosynthesis</keyword>
<feature type="binding site" evidence="29">
    <location>
        <position position="103"/>
    </location>
    <ligand>
        <name>substrate</name>
    </ligand>
</feature>
<evidence type="ECO:0000256" key="22">
    <source>
        <dbReference type="ARBA" id="ARBA00023235"/>
    </source>
</evidence>
<name>A0A8C5C6F2_GADMO</name>
<dbReference type="SUPFAM" id="SSF48264">
    <property type="entry name" value="Cytochrome P450"/>
    <property type="match status" value="1"/>
</dbReference>
<evidence type="ECO:0000256" key="20">
    <source>
        <dbReference type="ARBA" id="ARBA00023136"/>
    </source>
</evidence>
<dbReference type="PANTHER" id="PTHR24306">
    <property type="match status" value="1"/>
</dbReference>
<dbReference type="GO" id="GO:0004497">
    <property type="term" value="F:monooxygenase activity"/>
    <property type="evidence" value="ECO:0007669"/>
    <property type="project" value="InterPro"/>
</dbReference>
<evidence type="ECO:0000256" key="5">
    <source>
        <dbReference type="ARBA" id="ARBA00010617"/>
    </source>
</evidence>
<evidence type="ECO:0000256" key="1">
    <source>
        <dbReference type="ARBA" id="ARBA00000463"/>
    </source>
</evidence>
<gene>
    <name evidence="31" type="primary">ptgis</name>
</gene>
<evidence type="ECO:0000256" key="14">
    <source>
        <dbReference type="ARBA" id="ARBA00022723"/>
    </source>
</evidence>
<evidence type="ECO:0000256" key="26">
    <source>
        <dbReference type="ARBA" id="ARBA00045141"/>
    </source>
</evidence>
<evidence type="ECO:0000256" key="25">
    <source>
        <dbReference type="ARBA" id="ARBA00033404"/>
    </source>
</evidence>
<comment type="function">
    <text evidence="26">Catalyzes the biosynthesis and metabolism of eicosanoids. Catalyzes the isomerization of prostaglandin H2 to prostacyclin (= prostaglandin I2), a potent mediator of vasodilation and inhibitor of platelet aggregation. Additionally, displays dehydratase activity, toward hydroperoxyeicosatetraenoates (HPETEs), especially toward (15S)-hydroperoxy-(5Z,8Z,11Z,13E)-eicosatetraenoate (15(S)-HPETE).</text>
</comment>
<sequence length="474" mass="54020">MLFTILLLLITILALLLRYSGRSRDNEPPLDKGLIPWLGHALEFGKDAAKFLARMKNKHGDIFTVCVAGQYITVLLDPNSYDDVLYDTDSFDSRRSKGLLMEKVFSLVLPSDNPEKERKWMEGHFQGVGLDKLQSSMDSHLRDLLLADQRGCGTAQWREEGLFDLCYGLLFRAGYLTMFTRDENADAVYKQFRNFDKLLPKLARSSLKGEDKKSVTSSQESLWQLLAPALLEGGRDAGCWQESYQRYLGEAGVDAETQRKALLMHLWTTQVRLEPSCFLSGHSVTSLSLALSRSLALSLFTHRPSHNVAQTTAHSVLRETLRLTAAAFISREVMADGKKLGVSGGLEYCLRKGDKVLLFPFLCPQMDPEIHQQPESFRYKRFLNDDMSEKRIFYKGGSRLKHYNMPWGAERKGCVGKQFAISTVKMFVFTVLRHLELEMCEPSDPLPQFNPQRYGFGMLQPIGDLQVRYRFKRN</sequence>
<keyword evidence="19" id="KW-0443">Lipid metabolism</keyword>
<evidence type="ECO:0000256" key="4">
    <source>
        <dbReference type="ARBA" id="ARBA00004389"/>
    </source>
</evidence>
<keyword evidence="18 27" id="KW-0408">Iron</keyword>
<organism evidence="31 32">
    <name type="scientific">Gadus morhua</name>
    <name type="common">Atlantic cod</name>
    <dbReference type="NCBI Taxonomy" id="8049"/>
    <lineage>
        <taxon>Eukaryota</taxon>
        <taxon>Metazoa</taxon>
        <taxon>Chordata</taxon>
        <taxon>Craniata</taxon>
        <taxon>Vertebrata</taxon>
        <taxon>Euteleostomi</taxon>
        <taxon>Actinopterygii</taxon>
        <taxon>Neopterygii</taxon>
        <taxon>Teleostei</taxon>
        <taxon>Neoteleostei</taxon>
        <taxon>Acanthomorphata</taxon>
        <taxon>Zeiogadaria</taxon>
        <taxon>Gadariae</taxon>
        <taxon>Gadiformes</taxon>
        <taxon>Gadoidei</taxon>
        <taxon>Gadidae</taxon>
        <taxon>Gadus</taxon>
    </lineage>
</organism>
<evidence type="ECO:0000256" key="18">
    <source>
        <dbReference type="ARBA" id="ARBA00023004"/>
    </source>
</evidence>
<evidence type="ECO:0000256" key="12">
    <source>
        <dbReference type="ARBA" id="ARBA00022617"/>
    </source>
</evidence>
<comment type="catalytic activity">
    <reaction evidence="2">
        <text>a hydroperoxyeicosatetraenoate = an oxoeicosatetraenoate + H2O</text>
        <dbReference type="Rhea" id="RHEA:55556"/>
        <dbReference type="ChEBI" id="CHEBI:15377"/>
        <dbReference type="ChEBI" id="CHEBI:59720"/>
        <dbReference type="ChEBI" id="CHEBI:131859"/>
        <dbReference type="EC" id="4.2.1.152"/>
    </reaction>
    <physiologicalReaction direction="left-to-right" evidence="2">
        <dbReference type="Rhea" id="RHEA:55557"/>
    </physiologicalReaction>
</comment>
<evidence type="ECO:0000313" key="31">
    <source>
        <dbReference type="Ensembl" id="ENSGMOP00000056102.1"/>
    </source>
</evidence>
<accession>A0A8C5C6F2</accession>
<keyword evidence="15 27" id="KW-0256">Endoplasmic reticulum</keyword>
<dbReference type="PANTHER" id="PTHR24306:SF4">
    <property type="entry name" value="PROSTACYCLIN SYNTHASE"/>
    <property type="match status" value="1"/>
</dbReference>
<comment type="similarity">
    <text evidence="5 27">Belongs to the cytochrome P450 family.</text>
</comment>
<keyword evidence="10" id="KW-0444">Lipid biosynthesis</keyword>
<evidence type="ECO:0000256" key="8">
    <source>
        <dbReference type="ARBA" id="ARBA00017409"/>
    </source>
</evidence>
<evidence type="ECO:0000256" key="9">
    <source>
        <dbReference type="ARBA" id="ARBA00022501"/>
    </source>
</evidence>
<keyword evidence="16" id="KW-0276">Fatty acid metabolism</keyword>
<keyword evidence="17" id="KW-1133">Transmembrane helix</keyword>
<dbReference type="GO" id="GO:0106256">
    <property type="term" value="F:hydroperoxy icosatetraenoate dehydratase activity"/>
    <property type="evidence" value="ECO:0007669"/>
    <property type="project" value="UniProtKB-EC"/>
</dbReference>
<feature type="binding site" evidence="29">
    <location>
        <position position="355"/>
    </location>
    <ligand>
        <name>substrate</name>
    </ligand>
</feature>
<comment type="catalytic activity">
    <reaction evidence="1">
        <text>prostaglandin H2 = prostaglandin I2</text>
        <dbReference type="Rhea" id="RHEA:23580"/>
        <dbReference type="ChEBI" id="CHEBI:57403"/>
        <dbReference type="ChEBI" id="CHEBI:57405"/>
        <dbReference type="EC" id="5.3.99.4"/>
    </reaction>
    <physiologicalReaction direction="left-to-right" evidence="1">
        <dbReference type="Rhea" id="RHEA:23581"/>
    </physiologicalReaction>
</comment>
<keyword evidence="22" id="KW-0413">Isomerase</keyword>
<dbReference type="Gene3D" id="1.10.630.10">
    <property type="entry name" value="Cytochrome P450"/>
    <property type="match status" value="2"/>
</dbReference>
<dbReference type="Ensembl" id="ENSGMOT00000049220.1">
    <property type="protein sequence ID" value="ENSGMOP00000056102.1"/>
    <property type="gene ID" value="ENSGMOG00000016802.2"/>
</dbReference>
<evidence type="ECO:0000256" key="13">
    <source>
        <dbReference type="ARBA" id="ARBA00022692"/>
    </source>
</evidence>
<keyword evidence="13" id="KW-0812">Transmembrane</keyword>
<evidence type="ECO:0000256" key="3">
    <source>
        <dbReference type="ARBA" id="ARBA00001971"/>
    </source>
</evidence>
<keyword evidence="11" id="KW-0643">Prostaglandin biosynthesis</keyword>
<evidence type="ECO:0000256" key="24">
    <source>
        <dbReference type="ARBA" id="ARBA00031205"/>
    </source>
</evidence>
<comment type="subcellular location">
    <subcellularLocation>
        <location evidence="4">Endoplasmic reticulum membrane</location>
        <topology evidence="4">Single-pass membrane protein</topology>
    </subcellularLocation>
</comment>
<dbReference type="Proteomes" id="UP000694546">
    <property type="component" value="Chromosome 13"/>
</dbReference>
<keyword evidence="23" id="KW-0456">Lyase</keyword>
<dbReference type="EC" id="4.2.1.152" evidence="7"/>
<dbReference type="GO" id="GO:0020037">
    <property type="term" value="F:heme binding"/>
    <property type="evidence" value="ECO:0007669"/>
    <property type="project" value="InterPro"/>
</dbReference>
<dbReference type="GeneTree" id="ENSGT00940000153709"/>
<evidence type="ECO:0000313" key="32">
    <source>
        <dbReference type="Proteomes" id="UP000694546"/>
    </source>
</evidence>
<keyword evidence="9" id="KW-0644">Prostaglandin metabolism</keyword>
<evidence type="ECO:0000256" key="2">
    <source>
        <dbReference type="ARBA" id="ARBA00001719"/>
    </source>
</evidence>
<feature type="binding site" evidence="29">
    <location>
        <position position="109"/>
    </location>
    <ligand>
        <name>substrate</name>
    </ligand>
</feature>
<dbReference type="InterPro" id="IPR024204">
    <property type="entry name" value="Cyt_P450_CYP7A1-type"/>
</dbReference>
<evidence type="ECO:0000256" key="10">
    <source>
        <dbReference type="ARBA" id="ARBA00022516"/>
    </source>
</evidence>
<keyword evidence="14 27" id="KW-0479">Metal-binding</keyword>
<protein>
    <recommendedName>
        <fullName evidence="8">Prostacyclin synthase</fullName>
        <ecNumber evidence="7">4.2.1.152</ecNumber>
        <ecNumber evidence="6">5.3.99.4</ecNumber>
    </recommendedName>
    <alternativeName>
        <fullName evidence="25">Hydroperoxy icosatetraenoate dehydratase</fullName>
    </alternativeName>
    <alternativeName>
        <fullName evidence="24">Prostaglandin I2 synthase</fullName>
    </alternativeName>
</protein>
<dbReference type="GO" id="GO:0008116">
    <property type="term" value="F:prostaglandin-I synthase activity"/>
    <property type="evidence" value="ECO:0007669"/>
    <property type="project" value="UniProtKB-EC"/>
</dbReference>
<keyword evidence="12 27" id="KW-0349">Heme</keyword>
<evidence type="ECO:0000256" key="17">
    <source>
        <dbReference type="ARBA" id="ARBA00022989"/>
    </source>
</evidence>
<evidence type="ECO:0000256" key="6">
    <source>
        <dbReference type="ARBA" id="ARBA00012204"/>
    </source>
</evidence>
<keyword evidence="32" id="KW-1185">Reference proteome</keyword>
<reference evidence="31" key="1">
    <citation type="submission" date="2025-08" db="UniProtKB">
        <authorList>
            <consortium name="Ensembl"/>
        </authorList>
    </citation>
    <scope>IDENTIFICATION</scope>
</reference>
<feature type="chain" id="PRO_5045234267" description="Prostacyclin synthase" evidence="30">
    <location>
        <begin position="23"/>
        <end position="474"/>
    </location>
</feature>
<dbReference type="InterPro" id="IPR001128">
    <property type="entry name" value="Cyt_P450"/>
</dbReference>
<dbReference type="PRINTS" id="PR00465">
    <property type="entry name" value="EP450IV"/>
</dbReference>
<evidence type="ECO:0000256" key="27">
    <source>
        <dbReference type="PIRNR" id="PIRNR000047"/>
    </source>
</evidence>
<keyword evidence="30" id="KW-0732">Signal</keyword>
<keyword evidence="20 27" id="KW-0472">Membrane</keyword>
<feature type="signal peptide" evidence="30">
    <location>
        <begin position="1"/>
        <end position="22"/>
    </location>
</feature>